<dbReference type="InterPro" id="IPR057240">
    <property type="entry name" value="ParB_dimer_C"/>
</dbReference>
<reference evidence="8" key="1">
    <citation type="submission" date="2019-11" db="EMBL/GenBank/DDBJ databases">
        <title>Isolation and characterization of a novel species in the genus Sulfuriferula.</title>
        <authorList>
            <person name="Mochizuki J."/>
            <person name="Kojima H."/>
            <person name="Fukui M."/>
        </authorList>
    </citation>
    <scope>NUCLEOTIDE SEQUENCE [LARGE SCALE GENOMIC DNA]</scope>
    <source>
        <strain evidence="8">SGTM</strain>
    </source>
</reference>
<dbReference type="GO" id="GO:0045881">
    <property type="term" value="P:positive regulation of sporulation resulting in formation of a cellular spore"/>
    <property type="evidence" value="ECO:0007669"/>
    <property type="project" value="TreeGrafter"/>
</dbReference>
<feature type="domain" description="ParB-like N-terminal" evidence="6">
    <location>
        <begin position="29"/>
        <end position="119"/>
    </location>
</feature>
<sequence>MKKTRGLGRGLDALLGDDNTTSENHGELQQLGLEKLQPGKYQPRSYMDEESLNSLAASIKAQGLMQPILVRAVADDKWEIIAGERRWRAAKIAGLFEVPVLIKTVADDAALAMALIENIQREDLNPIEEALGIQRLIEQFQMTHQVAADAVGRSRSAVTNLLRLLNLATEVQDLVMTGKLEMGHARSLLVLEEIQQVKLSTEIVSKSLTTREVERRVKEILEPKPQIVIKVNRDVVALEETLSDKVGAKVTITSKKNGSGRLVIEYDNFEHLDSLINRL</sequence>
<dbReference type="InterPro" id="IPR004437">
    <property type="entry name" value="ParB/RepB/Spo0J"/>
</dbReference>
<dbReference type="CDD" id="cd16393">
    <property type="entry name" value="SPO0J_N"/>
    <property type="match status" value="1"/>
</dbReference>
<dbReference type="RefSeq" id="WP_198420580.1">
    <property type="nucleotide sequence ID" value="NZ_AP021881.1"/>
</dbReference>
<dbReference type="Gene3D" id="3.90.1530.30">
    <property type="match status" value="1"/>
</dbReference>
<evidence type="ECO:0000259" key="6">
    <source>
        <dbReference type="SMART" id="SM00470"/>
    </source>
</evidence>
<keyword evidence="3" id="KW-0238">DNA-binding</keyword>
<dbReference type="SMART" id="SM00470">
    <property type="entry name" value="ParB"/>
    <property type="match status" value="1"/>
</dbReference>
<dbReference type="PANTHER" id="PTHR33375:SF1">
    <property type="entry name" value="CHROMOSOME-PARTITIONING PROTEIN PARB-RELATED"/>
    <property type="match status" value="1"/>
</dbReference>
<dbReference type="Proteomes" id="UP000463939">
    <property type="component" value="Chromosome"/>
</dbReference>
<gene>
    <name evidence="7" type="ORF">SFSGTM_32000</name>
</gene>
<dbReference type="Pfam" id="PF17762">
    <property type="entry name" value="HTH_ParB"/>
    <property type="match status" value="1"/>
</dbReference>
<dbReference type="AlphaFoldDB" id="A0A809SBR1"/>
<evidence type="ECO:0000256" key="1">
    <source>
        <dbReference type="ARBA" id="ARBA00006295"/>
    </source>
</evidence>
<dbReference type="SUPFAM" id="SSF110849">
    <property type="entry name" value="ParB/Sulfiredoxin"/>
    <property type="match status" value="1"/>
</dbReference>
<evidence type="ECO:0000313" key="8">
    <source>
        <dbReference type="Proteomes" id="UP000463939"/>
    </source>
</evidence>
<dbReference type="InterPro" id="IPR036086">
    <property type="entry name" value="ParB/Sulfiredoxin_sf"/>
</dbReference>
<keyword evidence="2" id="KW-0159">Chromosome partition</keyword>
<dbReference type="Gene3D" id="1.10.10.2830">
    <property type="match status" value="1"/>
</dbReference>
<evidence type="ECO:0000256" key="5">
    <source>
        <dbReference type="SAM" id="MobiDB-lite"/>
    </source>
</evidence>
<dbReference type="EMBL" id="AP021881">
    <property type="protein sequence ID" value="BBP02492.1"/>
    <property type="molecule type" value="Genomic_DNA"/>
</dbReference>
<accession>A0A809SBR1</accession>
<evidence type="ECO:0000256" key="2">
    <source>
        <dbReference type="ARBA" id="ARBA00022829"/>
    </source>
</evidence>
<comment type="function">
    <text evidence="4">Involved in chromosome partition. Localize to both poles of the predivisional cell following completion of DNA replication. Binds to the DNA origin of replication.</text>
</comment>
<dbReference type="InterPro" id="IPR050336">
    <property type="entry name" value="Chromosome_partition/occlusion"/>
</dbReference>
<dbReference type="GO" id="GO:0005694">
    <property type="term" value="C:chromosome"/>
    <property type="evidence" value="ECO:0007669"/>
    <property type="project" value="TreeGrafter"/>
</dbReference>
<dbReference type="SUPFAM" id="SSF109709">
    <property type="entry name" value="KorB DNA-binding domain-like"/>
    <property type="match status" value="1"/>
</dbReference>
<evidence type="ECO:0000256" key="4">
    <source>
        <dbReference type="ARBA" id="ARBA00025472"/>
    </source>
</evidence>
<name>A0A809SBR1_9PROT</name>
<organism evidence="7 8">
    <name type="scientific">Sulfuriferula nivalis</name>
    <dbReference type="NCBI Taxonomy" id="2675298"/>
    <lineage>
        <taxon>Bacteria</taxon>
        <taxon>Pseudomonadati</taxon>
        <taxon>Pseudomonadota</taxon>
        <taxon>Betaproteobacteria</taxon>
        <taxon>Nitrosomonadales</taxon>
        <taxon>Sulfuricellaceae</taxon>
        <taxon>Sulfuriferula</taxon>
    </lineage>
</organism>
<dbReference type="GO" id="GO:0003677">
    <property type="term" value="F:DNA binding"/>
    <property type="evidence" value="ECO:0007669"/>
    <property type="project" value="UniProtKB-KW"/>
</dbReference>
<proteinExistence type="inferred from homology"/>
<dbReference type="PANTHER" id="PTHR33375">
    <property type="entry name" value="CHROMOSOME-PARTITIONING PROTEIN PARB-RELATED"/>
    <property type="match status" value="1"/>
</dbReference>
<dbReference type="InterPro" id="IPR003115">
    <property type="entry name" value="ParB_N"/>
</dbReference>
<dbReference type="NCBIfam" id="TIGR00180">
    <property type="entry name" value="parB_part"/>
    <property type="match status" value="1"/>
</dbReference>
<dbReference type="InterPro" id="IPR041468">
    <property type="entry name" value="HTH_ParB/Spo0J"/>
</dbReference>
<dbReference type="Pfam" id="PF02195">
    <property type="entry name" value="ParB_N"/>
    <property type="match status" value="1"/>
</dbReference>
<protein>
    <submittedName>
        <fullName evidence="7">Chromosome partitioning protein ParB</fullName>
    </submittedName>
</protein>
<evidence type="ECO:0000313" key="7">
    <source>
        <dbReference type="EMBL" id="BBP02492.1"/>
    </source>
</evidence>
<dbReference type="KEGG" id="sniv:SFSGTM_32000"/>
<dbReference type="FunFam" id="3.90.1530.30:FF:000001">
    <property type="entry name" value="Chromosome partitioning protein ParB"/>
    <property type="match status" value="1"/>
</dbReference>
<dbReference type="FunFam" id="1.10.10.2830:FF:000001">
    <property type="entry name" value="Chromosome partitioning protein ParB"/>
    <property type="match status" value="1"/>
</dbReference>
<evidence type="ECO:0000256" key="3">
    <source>
        <dbReference type="ARBA" id="ARBA00023125"/>
    </source>
</evidence>
<dbReference type="Pfam" id="PF23552">
    <property type="entry name" value="ParB_C"/>
    <property type="match status" value="1"/>
</dbReference>
<keyword evidence="8" id="KW-1185">Reference proteome</keyword>
<comment type="similarity">
    <text evidence="1">Belongs to the ParB family.</text>
</comment>
<feature type="region of interest" description="Disordered" evidence="5">
    <location>
        <begin position="1"/>
        <end position="26"/>
    </location>
</feature>
<dbReference type="GO" id="GO:0007059">
    <property type="term" value="P:chromosome segregation"/>
    <property type="evidence" value="ECO:0007669"/>
    <property type="project" value="UniProtKB-KW"/>
</dbReference>